<name>A0A927H0Q0_9BACL</name>
<feature type="transmembrane region" description="Helical" evidence="1">
    <location>
        <begin position="198"/>
        <end position="223"/>
    </location>
</feature>
<keyword evidence="1" id="KW-0812">Transmembrane</keyword>
<keyword evidence="1" id="KW-1133">Transmembrane helix</keyword>
<gene>
    <name evidence="2" type="ORF">IDH45_20230</name>
</gene>
<accession>A0A927H0Q0</accession>
<evidence type="ECO:0000313" key="2">
    <source>
        <dbReference type="EMBL" id="MBD2864316.1"/>
    </source>
</evidence>
<reference evidence="2" key="1">
    <citation type="submission" date="2020-09" db="EMBL/GenBank/DDBJ databases">
        <title>A novel bacterium of genus Paenibacillus, isolated from South China Sea.</title>
        <authorList>
            <person name="Huang H."/>
            <person name="Mo K."/>
            <person name="Hu Y."/>
        </authorList>
    </citation>
    <scope>NUCLEOTIDE SEQUENCE</scope>
    <source>
        <strain evidence="2">IB182363</strain>
    </source>
</reference>
<dbReference type="EMBL" id="JACXJA010000028">
    <property type="protein sequence ID" value="MBD2864316.1"/>
    <property type="molecule type" value="Genomic_DNA"/>
</dbReference>
<keyword evidence="1" id="KW-0472">Membrane</keyword>
<dbReference type="Proteomes" id="UP000639396">
    <property type="component" value="Unassembled WGS sequence"/>
</dbReference>
<protein>
    <submittedName>
        <fullName evidence="2">Uncharacterized protein</fullName>
    </submittedName>
</protein>
<dbReference type="AlphaFoldDB" id="A0A927H0Q0"/>
<feature type="transmembrane region" description="Helical" evidence="1">
    <location>
        <begin position="256"/>
        <end position="281"/>
    </location>
</feature>
<evidence type="ECO:0000256" key="1">
    <source>
        <dbReference type="SAM" id="Phobius"/>
    </source>
</evidence>
<organism evidence="2 3">
    <name type="scientific">Paenibacillus oceani</name>
    <dbReference type="NCBI Taxonomy" id="2772510"/>
    <lineage>
        <taxon>Bacteria</taxon>
        <taxon>Bacillati</taxon>
        <taxon>Bacillota</taxon>
        <taxon>Bacilli</taxon>
        <taxon>Bacillales</taxon>
        <taxon>Paenibacillaceae</taxon>
        <taxon>Paenibacillus</taxon>
    </lineage>
</organism>
<comment type="caution">
    <text evidence="2">The sequence shown here is derived from an EMBL/GenBank/DDBJ whole genome shotgun (WGS) entry which is preliminary data.</text>
</comment>
<keyword evidence="3" id="KW-1185">Reference proteome</keyword>
<sequence length="358" mass="39520">MFERYGGTLEPEELADYDIPGKKTAIFSEMDAIIANEAIFAEYKIRNYSEFQVFSNPDYGNMNETERKSFSETVSQMRNKLSRSSDSQTLDEWYDSPLIRLQTLTALERTYVGYEPSLRSYIDRDSRPVVVRAAEQILHMRNANLISYDLCRTFSLYAAVVVVFSAVAVILFVAPLLTTDRMQKINLIQYSSATGRRILGIQLAATAVSAFVLSFLLIVAAYAPFLLSGAGDYWNVPILSFTGFDMLLYNITFGQYASILAGMTLALSIGAGCFAFILARFSTNMVTMLIKTVPVGIAVAGIAGLSVNMALSYNNVVFSAIFRGRWDAPEILACAFVAVVGMCAAAVVAMREKRVEVS</sequence>
<proteinExistence type="predicted"/>
<evidence type="ECO:0000313" key="3">
    <source>
        <dbReference type="Proteomes" id="UP000639396"/>
    </source>
</evidence>
<feature type="transmembrane region" description="Helical" evidence="1">
    <location>
        <begin position="293"/>
        <end position="311"/>
    </location>
</feature>
<feature type="transmembrane region" description="Helical" evidence="1">
    <location>
        <begin position="331"/>
        <end position="350"/>
    </location>
</feature>
<feature type="transmembrane region" description="Helical" evidence="1">
    <location>
        <begin position="154"/>
        <end position="177"/>
    </location>
</feature>